<dbReference type="Proteomes" id="UP000242287">
    <property type="component" value="Unassembled WGS sequence"/>
</dbReference>
<dbReference type="InterPro" id="IPR017972">
    <property type="entry name" value="Cyt_P450_CS"/>
</dbReference>
<evidence type="ECO:0000256" key="3">
    <source>
        <dbReference type="ARBA" id="ARBA00010617"/>
    </source>
</evidence>
<evidence type="ECO:0000256" key="8">
    <source>
        <dbReference type="ARBA" id="ARBA00023033"/>
    </source>
</evidence>
<dbReference type="PANTHER" id="PTHR46300">
    <property type="entry name" value="P450, PUTATIVE (EUROFUNG)-RELATED-RELATED"/>
    <property type="match status" value="1"/>
</dbReference>
<dbReference type="GO" id="GO:0020037">
    <property type="term" value="F:heme binding"/>
    <property type="evidence" value="ECO:0007669"/>
    <property type="project" value="InterPro"/>
</dbReference>
<protein>
    <recommendedName>
        <fullName evidence="14">Cytochrome P450</fullName>
    </recommendedName>
</protein>
<dbReference type="PANTHER" id="PTHR46300:SF7">
    <property type="entry name" value="P450, PUTATIVE (EUROFUNG)-RELATED"/>
    <property type="match status" value="1"/>
</dbReference>
<evidence type="ECO:0000256" key="6">
    <source>
        <dbReference type="ARBA" id="ARBA00023002"/>
    </source>
</evidence>
<evidence type="ECO:0000256" key="2">
    <source>
        <dbReference type="ARBA" id="ARBA00005179"/>
    </source>
</evidence>
<dbReference type="PRINTS" id="PR00463">
    <property type="entry name" value="EP450I"/>
</dbReference>
<dbReference type="CDD" id="cd11065">
    <property type="entry name" value="CYP64-like"/>
    <property type="match status" value="1"/>
</dbReference>
<dbReference type="STRING" id="703135.A0A2A9NEX9"/>
<dbReference type="SUPFAM" id="SSF48264">
    <property type="entry name" value="Cytochrome P450"/>
    <property type="match status" value="1"/>
</dbReference>
<feature type="binding site" description="axial binding residue" evidence="9">
    <location>
        <position position="444"/>
    </location>
    <ligand>
        <name>heme</name>
        <dbReference type="ChEBI" id="CHEBI:30413"/>
    </ligand>
    <ligandPart>
        <name>Fe</name>
        <dbReference type="ChEBI" id="CHEBI:18248"/>
    </ligandPart>
</feature>
<evidence type="ECO:0000256" key="7">
    <source>
        <dbReference type="ARBA" id="ARBA00023004"/>
    </source>
</evidence>
<proteinExistence type="inferred from homology"/>
<dbReference type="GO" id="GO:0004497">
    <property type="term" value="F:monooxygenase activity"/>
    <property type="evidence" value="ECO:0007669"/>
    <property type="project" value="UniProtKB-KW"/>
</dbReference>
<accession>A0A2A9NEX9</accession>
<organism evidence="12 13">
    <name type="scientific">Amanita thiersii Skay4041</name>
    <dbReference type="NCBI Taxonomy" id="703135"/>
    <lineage>
        <taxon>Eukaryota</taxon>
        <taxon>Fungi</taxon>
        <taxon>Dikarya</taxon>
        <taxon>Basidiomycota</taxon>
        <taxon>Agaricomycotina</taxon>
        <taxon>Agaricomycetes</taxon>
        <taxon>Agaricomycetidae</taxon>
        <taxon>Agaricales</taxon>
        <taxon>Pluteineae</taxon>
        <taxon>Amanitaceae</taxon>
        <taxon>Amanita</taxon>
    </lineage>
</organism>
<evidence type="ECO:0000256" key="5">
    <source>
        <dbReference type="ARBA" id="ARBA00022723"/>
    </source>
</evidence>
<gene>
    <name evidence="12" type="ORF">AMATHDRAFT_153743</name>
</gene>
<comment type="pathway">
    <text evidence="2">Secondary metabolite biosynthesis.</text>
</comment>
<sequence>MWLQLSPGVVYGLIIVSFVLWGIDRRKRRSKLPLPPGPKGLPIVGLWNMPRRKPWLVYEEWSKIYGDMMYFEAFGQSFLILSSMKRVKDLLEKRSANYSDRPRMVMVLELMDWTFNLGLLPYGSMWRRQRKAMHEHFHINAVDKYKPVQMRETRAFIRRLQQTPELLRRHIRHAFGALILDITYGIRINDHNDPYVVMAEESLAGLAEAGNPLSFLVDMIPALKYIPSWFPGGAFKKQAEHYRSVNKRMVETPFDYVKARLADGTAKPSVATAMIESLPDESDPARAEEELIARDVTGVAYVSGVDTTGSSTEVFFLAMASFPEVQKRAQAELDAVIGPHRLPTFEDRESLPYINALARETMRWLLVLPGGVSHMVTEDDEYNGYHIPKGTIVLGNAWAILHDPEMFPDPHEFKPERFIKNGKFDLTGILDPHNVAFGFGRRVCLGRNLSDNSLFITIASVLSVFDILPPVDGNGNPVKPSVDVTEGFLSHPVSLNCILKPRSPMAAELIRSSELLDNE</sequence>
<dbReference type="OrthoDB" id="2789670at2759"/>
<keyword evidence="11" id="KW-0812">Transmembrane</keyword>
<name>A0A2A9NEX9_9AGAR</name>
<dbReference type="GO" id="GO:0016705">
    <property type="term" value="F:oxidoreductase activity, acting on paired donors, with incorporation or reduction of molecular oxygen"/>
    <property type="evidence" value="ECO:0007669"/>
    <property type="project" value="InterPro"/>
</dbReference>
<dbReference type="PROSITE" id="PS00086">
    <property type="entry name" value="CYTOCHROME_P450"/>
    <property type="match status" value="1"/>
</dbReference>
<evidence type="ECO:0000256" key="1">
    <source>
        <dbReference type="ARBA" id="ARBA00001971"/>
    </source>
</evidence>
<keyword evidence="7 9" id="KW-0408">Iron</keyword>
<dbReference type="AlphaFoldDB" id="A0A2A9NEX9"/>
<dbReference type="GO" id="GO:0005506">
    <property type="term" value="F:iron ion binding"/>
    <property type="evidence" value="ECO:0007669"/>
    <property type="project" value="InterPro"/>
</dbReference>
<keyword evidence="11" id="KW-0472">Membrane</keyword>
<dbReference type="InterPro" id="IPR050364">
    <property type="entry name" value="Cytochrome_P450_fung"/>
</dbReference>
<evidence type="ECO:0000313" key="13">
    <source>
        <dbReference type="Proteomes" id="UP000242287"/>
    </source>
</evidence>
<keyword evidence="8 10" id="KW-0503">Monooxygenase</keyword>
<keyword evidence="13" id="KW-1185">Reference proteome</keyword>
<evidence type="ECO:0008006" key="14">
    <source>
        <dbReference type="Google" id="ProtNLM"/>
    </source>
</evidence>
<feature type="transmembrane region" description="Helical" evidence="11">
    <location>
        <begin position="104"/>
        <end position="123"/>
    </location>
</feature>
<keyword evidence="5 9" id="KW-0479">Metal-binding</keyword>
<evidence type="ECO:0000256" key="4">
    <source>
        <dbReference type="ARBA" id="ARBA00022617"/>
    </source>
</evidence>
<keyword evidence="4 9" id="KW-0349">Heme</keyword>
<dbReference type="InterPro" id="IPR002401">
    <property type="entry name" value="Cyt_P450_E_grp-I"/>
</dbReference>
<feature type="transmembrane region" description="Helical" evidence="11">
    <location>
        <begin position="6"/>
        <end position="23"/>
    </location>
</feature>
<keyword evidence="6 10" id="KW-0560">Oxidoreductase</keyword>
<dbReference type="Pfam" id="PF00067">
    <property type="entry name" value="p450"/>
    <property type="match status" value="1"/>
</dbReference>
<dbReference type="EMBL" id="KZ302156">
    <property type="protein sequence ID" value="PFH46821.1"/>
    <property type="molecule type" value="Genomic_DNA"/>
</dbReference>
<dbReference type="Gene3D" id="1.10.630.10">
    <property type="entry name" value="Cytochrome P450"/>
    <property type="match status" value="1"/>
</dbReference>
<evidence type="ECO:0000256" key="11">
    <source>
        <dbReference type="SAM" id="Phobius"/>
    </source>
</evidence>
<reference evidence="12 13" key="1">
    <citation type="submission" date="2014-02" db="EMBL/GenBank/DDBJ databases">
        <title>Transposable element dynamics among asymbiotic and ectomycorrhizal Amanita fungi.</title>
        <authorList>
            <consortium name="DOE Joint Genome Institute"/>
            <person name="Hess J."/>
            <person name="Skrede I."/>
            <person name="Wolfe B."/>
            <person name="LaButti K."/>
            <person name="Ohm R.A."/>
            <person name="Grigoriev I.V."/>
            <person name="Pringle A."/>
        </authorList>
    </citation>
    <scope>NUCLEOTIDE SEQUENCE [LARGE SCALE GENOMIC DNA]</scope>
    <source>
        <strain evidence="12 13">SKay4041</strain>
    </source>
</reference>
<evidence type="ECO:0000256" key="10">
    <source>
        <dbReference type="RuleBase" id="RU000461"/>
    </source>
</evidence>
<keyword evidence="11" id="KW-1133">Transmembrane helix</keyword>
<comment type="cofactor">
    <cofactor evidence="1 9">
        <name>heme</name>
        <dbReference type="ChEBI" id="CHEBI:30413"/>
    </cofactor>
</comment>
<evidence type="ECO:0000313" key="12">
    <source>
        <dbReference type="EMBL" id="PFH46821.1"/>
    </source>
</evidence>
<comment type="similarity">
    <text evidence="3 10">Belongs to the cytochrome P450 family.</text>
</comment>
<dbReference type="InterPro" id="IPR036396">
    <property type="entry name" value="Cyt_P450_sf"/>
</dbReference>
<evidence type="ECO:0000256" key="9">
    <source>
        <dbReference type="PIRSR" id="PIRSR602401-1"/>
    </source>
</evidence>
<dbReference type="InterPro" id="IPR001128">
    <property type="entry name" value="Cyt_P450"/>
</dbReference>